<dbReference type="InParanoid" id="A0A200PZ31"/>
<protein>
    <recommendedName>
        <fullName evidence="1">Transport inhibitor response 1 domain-containing protein</fullName>
    </recommendedName>
</protein>
<proteinExistence type="predicted"/>
<dbReference type="OrthoDB" id="423607at2759"/>
<reference evidence="2 3" key="1">
    <citation type="journal article" date="2017" name="Mol. Plant">
        <title>The Genome of Medicinal Plant Macleaya cordata Provides New Insights into Benzylisoquinoline Alkaloids Metabolism.</title>
        <authorList>
            <person name="Liu X."/>
            <person name="Liu Y."/>
            <person name="Huang P."/>
            <person name="Ma Y."/>
            <person name="Qing Z."/>
            <person name="Tang Q."/>
            <person name="Cao H."/>
            <person name="Cheng P."/>
            <person name="Zheng Y."/>
            <person name="Yuan Z."/>
            <person name="Zhou Y."/>
            <person name="Liu J."/>
            <person name="Tang Z."/>
            <person name="Zhuo Y."/>
            <person name="Zhang Y."/>
            <person name="Yu L."/>
            <person name="Huang J."/>
            <person name="Yang P."/>
            <person name="Peng Q."/>
            <person name="Zhang J."/>
            <person name="Jiang W."/>
            <person name="Zhang Z."/>
            <person name="Lin K."/>
            <person name="Ro D.K."/>
            <person name="Chen X."/>
            <person name="Xiong X."/>
            <person name="Shang Y."/>
            <person name="Huang S."/>
            <person name="Zeng J."/>
        </authorList>
    </citation>
    <scope>NUCLEOTIDE SEQUENCE [LARGE SCALE GENOMIC DNA]</scope>
    <source>
        <strain evidence="3">cv. BLH2017</strain>
        <tissue evidence="2">Root</tissue>
    </source>
</reference>
<dbReference type="Gene3D" id="3.80.10.10">
    <property type="entry name" value="Ribonuclease Inhibitor"/>
    <property type="match status" value="1"/>
</dbReference>
<accession>A0A200PZ31</accession>
<organism evidence="2 3">
    <name type="scientific">Macleaya cordata</name>
    <name type="common">Five-seeded plume-poppy</name>
    <name type="synonym">Bocconia cordata</name>
    <dbReference type="NCBI Taxonomy" id="56857"/>
    <lineage>
        <taxon>Eukaryota</taxon>
        <taxon>Viridiplantae</taxon>
        <taxon>Streptophyta</taxon>
        <taxon>Embryophyta</taxon>
        <taxon>Tracheophyta</taxon>
        <taxon>Spermatophyta</taxon>
        <taxon>Magnoliopsida</taxon>
        <taxon>Ranunculales</taxon>
        <taxon>Papaveraceae</taxon>
        <taxon>Papaveroideae</taxon>
        <taxon>Macleaya</taxon>
    </lineage>
</organism>
<keyword evidence="3" id="KW-1185">Reference proteome</keyword>
<evidence type="ECO:0000259" key="1">
    <source>
        <dbReference type="Pfam" id="PF18791"/>
    </source>
</evidence>
<name>A0A200PZ31_MACCD</name>
<dbReference type="STRING" id="56857.A0A200PZ31"/>
<dbReference type="AlphaFoldDB" id="A0A200PZ31"/>
<sequence>MNLTKIKRECVEEIHRRKFLIPGDRSVMLQVHHLRQGGVLKGKPRFVDFNLPPPNWGAHFTPWVTEMSSAYP</sequence>
<dbReference type="EMBL" id="MVGT01003685">
    <property type="protein sequence ID" value="OVA03474.1"/>
    <property type="molecule type" value="Genomic_DNA"/>
</dbReference>
<dbReference type="Proteomes" id="UP000195402">
    <property type="component" value="Unassembled WGS sequence"/>
</dbReference>
<dbReference type="InterPro" id="IPR041101">
    <property type="entry name" value="Transp_inhibit"/>
</dbReference>
<comment type="caution">
    <text evidence="2">The sequence shown here is derived from an EMBL/GenBank/DDBJ whole genome shotgun (WGS) entry which is preliminary data.</text>
</comment>
<dbReference type="InterPro" id="IPR032675">
    <property type="entry name" value="LRR_dom_sf"/>
</dbReference>
<dbReference type="Pfam" id="PF18791">
    <property type="entry name" value="Transp_inhibit"/>
    <property type="match status" value="1"/>
</dbReference>
<evidence type="ECO:0000313" key="2">
    <source>
        <dbReference type="EMBL" id="OVA03474.1"/>
    </source>
</evidence>
<feature type="domain" description="Transport inhibitor response 1" evidence="1">
    <location>
        <begin position="40"/>
        <end position="72"/>
    </location>
</feature>
<gene>
    <name evidence="2" type="ORF">BVC80_1477g30</name>
</gene>
<evidence type="ECO:0000313" key="3">
    <source>
        <dbReference type="Proteomes" id="UP000195402"/>
    </source>
</evidence>